<organism evidence="1 2">
    <name type="scientific">Oryza sativa subsp. indica</name>
    <name type="common">Rice</name>
    <dbReference type="NCBI Taxonomy" id="39946"/>
    <lineage>
        <taxon>Eukaryota</taxon>
        <taxon>Viridiplantae</taxon>
        <taxon>Streptophyta</taxon>
        <taxon>Embryophyta</taxon>
        <taxon>Tracheophyta</taxon>
        <taxon>Spermatophyta</taxon>
        <taxon>Magnoliopsida</taxon>
        <taxon>Liliopsida</taxon>
        <taxon>Poales</taxon>
        <taxon>Poaceae</taxon>
        <taxon>BOP clade</taxon>
        <taxon>Oryzoideae</taxon>
        <taxon>Oryzeae</taxon>
        <taxon>Oryzinae</taxon>
        <taxon>Oryza</taxon>
        <taxon>Oryza sativa</taxon>
    </lineage>
</organism>
<dbReference type="Gramene" id="BGIOSGA009479-TA">
    <property type="protein sequence ID" value="BGIOSGA009479-PA"/>
    <property type="gene ID" value="BGIOSGA009479"/>
</dbReference>
<dbReference type="PANTHER" id="PTHR31060">
    <property type="entry name" value="OSJNBA0011J08.25 PROTEIN-RELATED"/>
    <property type="match status" value="1"/>
</dbReference>
<dbReference type="PANTHER" id="PTHR31060:SF33">
    <property type="entry name" value="OS04G0278000 PROTEIN"/>
    <property type="match status" value="1"/>
</dbReference>
<accession>B8AN65</accession>
<dbReference type="InterPro" id="IPR038920">
    <property type="entry name" value="At3g05675-like"/>
</dbReference>
<dbReference type="Proteomes" id="UP000007015">
    <property type="component" value="Chromosome 3"/>
</dbReference>
<dbReference type="EMBL" id="CM000128">
    <property type="protein sequence ID" value="EEC76495.1"/>
    <property type="molecule type" value="Genomic_DNA"/>
</dbReference>
<reference evidence="1 2" key="1">
    <citation type="journal article" date="2005" name="PLoS Biol.">
        <title>The genomes of Oryza sativa: a history of duplications.</title>
        <authorList>
            <person name="Yu J."/>
            <person name="Wang J."/>
            <person name="Lin W."/>
            <person name="Li S."/>
            <person name="Li H."/>
            <person name="Zhou J."/>
            <person name="Ni P."/>
            <person name="Dong W."/>
            <person name="Hu S."/>
            <person name="Zeng C."/>
            <person name="Zhang J."/>
            <person name="Zhang Y."/>
            <person name="Li R."/>
            <person name="Xu Z."/>
            <person name="Li S."/>
            <person name="Li X."/>
            <person name="Zheng H."/>
            <person name="Cong L."/>
            <person name="Lin L."/>
            <person name="Yin J."/>
            <person name="Geng J."/>
            <person name="Li G."/>
            <person name="Shi J."/>
            <person name="Liu J."/>
            <person name="Lv H."/>
            <person name="Li J."/>
            <person name="Wang J."/>
            <person name="Deng Y."/>
            <person name="Ran L."/>
            <person name="Shi X."/>
            <person name="Wang X."/>
            <person name="Wu Q."/>
            <person name="Li C."/>
            <person name="Ren X."/>
            <person name="Wang J."/>
            <person name="Wang X."/>
            <person name="Li D."/>
            <person name="Liu D."/>
            <person name="Zhang X."/>
            <person name="Ji Z."/>
            <person name="Zhao W."/>
            <person name="Sun Y."/>
            <person name="Zhang Z."/>
            <person name="Bao J."/>
            <person name="Han Y."/>
            <person name="Dong L."/>
            <person name="Ji J."/>
            <person name="Chen P."/>
            <person name="Wu S."/>
            <person name="Liu J."/>
            <person name="Xiao Y."/>
            <person name="Bu D."/>
            <person name="Tan J."/>
            <person name="Yang L."/>
            <person name="Ye C."/>
            <person name="Zhang J."/>
            <person name="Xu J."/>
            <person name="Zhou Y."/>
            <person name="Yu Y."/>
            <person name="Zhang B."/>
            <person name="Zhuang S."/>
            <person name="Wei H."/>
            <person name="Liu B."/>
            <person name="Lei M."/>
            <person name="Yu H."/>
            <person name="Li Y."/>
            <person name="Xu H."/>
            <person name="Wei S."/>
            <person name="He X."/>
            <person name="Fang L."/>
            <person name="Zhang Z."/>
            <person name="Zhang Y."/>
            <person name="Huang X."/>
            <person name="Su Z."/>
            <person name="Tong W."/>
            <person name="Li J."/>
            <person name="Tong Z."/>
            <person name="Li S."/>
            <person name="Ye J."/>
            <person name="Wang L."/>
            <person name="Fang L."/>
            <person name="Lei T."/>
            <person name="Chen C."/>
            <person name="Chen H."/>
            <person name="Xu Z."/>
            <person name="Li H."/>
            <person name="Huang H."/>
            <person name="Zhang F."/>
            <person name="Xu H."/>
            <person name="Li N."/>
            <person name="Zhao C."/>
            <person name="Li S."/>
            <person name="Dong L."/>
            <person name="Huang Y."/>
            <person name="Li L."/>
            <person name="Xi Y."/>
            <person name="Qi Q."/>
            <person name="Li W."/>
            <person name="Zhang B."/>
            <person name="Hu W."/>
            <person name="Zhang Y."/>
            <person name="Tian X."/>
            <person name="Jiao Y."/>
            <person name="Liang X."/>
            <person name="Jin J."/>
            <person name="Gao L."/>
            <person name="Zheng W."/>
            <person name="Hao B."/>
            <person name="Liu S."/>
            <person name="Wang W."/>
            <person name="Yuan L."/>
            <person name="Cao M."/>
            <person name="McDermott J."/>
            <person name="Samudrala R."/>
            <person name="Wang J."/>
            <person name="Wong G.K."/>
            <person name="Yang H."/>
        </authorList>
    </citation>
    <scope>NUCLEOTIDE SEQUENCE [LARGE SCALE GENOMIC DNA]</scope>
    <source>
        <strain evidence="2">cv. 93-11</strain>
    </source>
</reference>
<dbReference type="UniPathway" id="UPA00143"/>
<sequence length="152" mass="16969">MEVVQCEDKVRGGGARDDIVRLSTGRPSQSHHSLDPLALLSMAASRLLPHVAPTLHRQIRAPLRSPSARLSPAEPTVSGLQLKVRCLFQGSSAIEHAIKKVSSSIMFDRGIKSCLEYIEAVPWNENEEKKLKNLFARCTFDEAVSKKMYWQD</sequence>
<dbReference type="STRING" id="39946.B8AN65"/>
<protein>
    <submittedName>
        <fullName evidence="1">Uncharacterized protein</fullName>
    </submittedName>
</protein>
<dbReference type="HOGENOM" id="CLU_1725318_0_0_1"/>
<gene>
    <name evidence="1" type="ORF">OsI_14254</name>
</gene>
<dbReference type="AlphaFoldDB" id="B8AN65"/>
<dbReference type="GO" id="GO:0016567">
    <property type="term" value="P:protein ubiquitination"/>
    <property type="evidence" value="ECO:0007669"/>
    <property type="project" value="UniProtKB-UniPathway"/>
</dbReference>
<name>B8AN65_ORYSI</name>
<proteinExistence type="predicted"/>
<keyword evidence="2" id="KW-1185">Reference proteome</keyword>
<evidence type="ECO:0000313" key="2">
    <source>
        <dbReference type="Proteomes" id="UP000007015"/>
    </source>
</evidence>
<evidence type="ECO:0000313" key="1">
    <source>
        <dbReference type="EMBL" id="EEC76495.1"/>
    </source>
</evidence>